<gene>
    <name evidence="2" type="ORF">EC9_01920</name>
</gene>
<dbReference type="Gene3D" id="3.30.2310.20">
    <property type="entry name" value="RelE-like"/>
    <property type="match status" value="1"/>
</dbReference>
<name>A0A517LTS5_9BACT</name>
<keyword evidence="3" id="KW-1185">Reference proteome</keyword>
<evidence type="ECO:0000256" key="1">
    <source>
        <dbReference type="ARBA" id="ARBA00022649"/>
    </source>
</evidence>
<dbReference type="EMBL" id="CP036261">
    <property type="protein sequence ID" value="QDS86034.1"/>
    <property type="molecule type" value="Genomic_DNA"/>
</dbReference>
<keyword evidence="1" id="KW-1277">Toxin-antitoxin system</keyword>
<evidence type="ECO:0000313" key="3">
    <source>
        <dbReference type="Proteomes" id="UP000319557"/>
    </source>
</evidence>
<dbReference type="Proteomes" id="UP000319557">
    <property type="component" value="Chromosome"/>
</dbReference>
<evidence type="ECO:0000313" key="2">
    <source>
        <dbReference type="EMBL" id="QDS86034.1"/>
    </source>
</evidence>
<dbReference type="OrthoDB" id="286584at2"/>
<accession>A0A517LTS5</accession>
<dbReference type="RefSeq" id="WP_145341572.1">
    <property type="nucleotide sequence ID" value="NZ_CP036261.1"/>
</dbReference>
<proteinExistence type="predicted"/>
<sequence length="111" mass="12645">MNHRLIILPQARADVQRNALWWAMHHSSEQAARWLDAVQSQLESIAEFPESHSLAAENDEFAYEIREKRVGLGARPRYRAVFTLADDAICVLAIRAAEQNRLTEDQVGFDA</sequence>
<dbReference type="AlphaFoldDB" id="A0A517LTS5"/>
<dbReference type="Pfam" id="PF05016">
    <property type="entry name" value="ParE_toxin"/>
    <property type="match status" value="1"/>
</dbReference>
<organism evidence="2 3">
    <name type="scientific">Rosistilla ulvae</name>
    <dbReference type="NCBI Taxonomy" id="1930277"/>
    <lineage>
        <taxon>Bacteria</taxon>
        <taxon>Pseudomonadati</taxon>
        <taxon>Planctomycetota</taxon>
        <taxon>Planctomycetia</taxon>
        <taxon>Pirellulales</taxon>
        <taxon>Pirellulaceae</taxon>
        <taxon>Rosistilla</taxon>
    </lineage>
</organism>
<dbReference type="InterPro" id="IPR035093">
    <property type="entry name" value="RelE/ParE_toxin_dom_sf"/>
</dbReference>
<reference evidence="2 3" key="1">
    <citation type="submission" date="2019-02" db="EMBL/GenBank/DDBJ databases">
        <title>Deep-cultivation of Planctomycetes and their phenomic and genomic characterization uncovers novel biology.</title>
        <authorList>
            <person name="Wiegand S."/>
            <person name="Jogler M."/>
            <person name="Boedeker C."/>
            <person name="Pinto D."/>
            <person name="Vollmers J."/>
            <person name="Rivas-Marin E."/>
            <person name="Kohn T."/>
            <person name="Peeters S.H."/>
            <person name="Heuer A."/>
            <person name="Rast P."/>
            <person name="Oberbeckmann S."/>
            <person name="Bunk B."/>
            <person name="Jeske O."/>
            <person name="Meyerdierks A."/>
            <person name="Storesund J.E."/>
            <person name="Kallscheuer N."/>
            <person name="Luecker S."/>
            <person name="Lage O.M."/>
            <person name="Pohl T."/>
            <person name="Merkel B.J."/>
            <person name="Hornburger P."/>
            <person name="Mueller R.-W."/>
            <person name="Bruemmer F."/>
            <person name="Labrenz M."/>
            <person name="Spormann A.M."/>
            <person name="Op den Camp H."/>
            <person name="Overmann J."/>
            <person name="Amann R."/>
            <person name="Jetten M.S.M."/>
            <person name="Mascher T."/>
            <person name="Medema M.H."/>
            <person name="Devos D.P."/>
            <person name="Kaster A.-K."/>
            <person name="Ovreas L."/>
            <person name="Rohde M."/>
            <person name="Galperin M.Y."/>
            <person name="Jogler C."/>
        </authorList>
    </citation>
    <scope>NUCLEOTIDE SEQUENCE [LARGE SCALE GENOMIC DNA]</scope>
    <source>
        <strain evidence="2 3">EC9</strain>
    </source>
</reference>
<protein>
    <submittedName>
        <fullName evidence="2">Plasmid stabilization system protein</fullName>
    </submittedName>
</protein>
<dbReference type="KEGG" id="ruv:EC9_01920"/>
<dbReference type="InterPro" id="IPR007712">
    <property type="entry name" value="RelE/ParE_toxin"/>
</dbReference>